<protein>
    <submittedName>
        <fullName evidence="1">Uncharacterized protein</fullName>
    </submittedName>
</protein>
<comment type="caution">
    <text evidence="1">The sequence shown here is derived from an EMBL/GenBank/DDBJ whole genome shotgun (WGS) entry which is preliminary data.</text>
</comment>
<dbReference type="AlphaFoldDB" id="A0A7J7TNJ7"/>
<proteinExistence type="predicted"/>
<dbReference type="EMBL" id="JACAGB010000026">
    <property type="protein sequence ID" value="KAF6302329.1"/>
    <property type="molecule type" value="Genomic_DNA"/>
</dbReference>
<sequence>MGMAFCSVCPDMKKENADSSCQCNALPMAESPFPCLSLSPAMPGAQPSRHSSAVGSRDPVVVVTQPSGEWSHTQPIYTSLKLLGGSQRPFMKLDWLQRKGEKTQVMKEGLRTISEFAYKHNGIIANFHTL</sequence>
<gene>
    <name evidence="1" type="ORF">mPipKuh1_009318</name>
</gene>
<organism evidence="1 2">
    <name type="scientific">Pipistrellus kuhlii</name>
    <name type="common">Kuhl's pipistrelle</name>
    <dbReference type="NCBI Taxonomy" id="59472"/>
    <lineage>
        <taxon>Eukaryota</taxon>
        <taxon>Metazoa</taxon>
        <taxon>Chordata</taxon>
        <taxon>Craniata</taxon>
        <taxon>Vertebrata</taxon>
        <taxon>Euteleostomi</taxon>
        <taxon>Mammalia</taxon>
        <taxon>Eutheria</taxon>
        <taxon>Laurasiatheria</taxon>
        <taxon>Chiroptera</taxon>
        <taxon>Yangochiroptera</taxon>
        <taxon>Vespertilionidae</taxon>
        <taxon>Pipistrellus</taxon>
    </lineage>
</organism>
<name>A0A7J7TNJ7_PIPKU</name>
<dbReference type="Proteomes" id="UP000558488">
    <property type="component" value="Unassembled WGS sequence"/>
</dbReference>
<evidence type="ECO:0000313" key="1">
    <source>
        <dbReference type="EMBL" id="KAF6302329.1"/>
    </source>
</evidence>
<reference evidence="1 2" key="1">
    <citation type="journal article" date="2020" name="Nature">
        <title>Six reference-quality genomes reveal evolution of bat adaptations.</title>
        <authorList>
            <person name="Jebb D."/>
            <person name="Huang Z."/>
            <person name="Pippel M."/>
            <person name="Hughes G.M."/>
            <person name="Lavrichenko K."/>
            <person name="Devanna P."/>
            <person name="Winkler S."/>
            <person name="Jermiin L.S."/>
            <person name="Skirmuntt E.C."/>
            <person name="Katzourakis A."/>
            <person name="Burkitt-Gray L."/>
            <person name="Ray D.A."/>
            <person name="Sullivan K.A.M."/>
            <person name="Roscito J.G."/>
            <person name="Kirilenko B.M."/>
            <person name="Davalos L.M."/>
            <person name="Corthals A.P."/>
            <person name="Power M.L."/>
            <person name="Jones G."/>
            <person name="Ransome R.D."/>
            <person name="Dechmann D.K.N."/>
            <person name="Locatelli A.G."/>
            <person name="Puechmaille S.J."/>
            <person name="Fedrigo O."/>
            <person name="Jarvis E.D."/>
            <person name="Hiller M."/>
            <person name="Vernes S.C."/>
            <person name="Myers E.W."/>
            <person name="Teeling E.C."/>
        </authorList>
    </citation>
    <scope>NUCLEOTIDE SEQUENCE [LARGE SCALE GENOMIC DNA]</scope>
    <source>
        <strain evidence="1">MPipKuh1</strain>
        <tissue evidence="1">Flight muscle</tissue>
    </source>
</reference>
<evidence type="ECO:0000313" key="2">
    <source>
        <dbReference type="Proteomes" id="UP000558488"/>
    </source>
</evidence>
<accession>A0A7J7TNJ7</accession>
<keyword evidence="2" id="KW-1185">Reference proteome</keyword>